<dbReference type="Proteomes" id="UP000056925">
    <property type="component" value="Chromosome"/>
</dbReference>
<dbReference type="InterPro" id="IPR000182">
    <property type="entry name" value="GNAT_dom"/>
</dbReference>
<dbReference type="AlphaFoldDB" id="A0A0E3NGN7"/>
<dbReference type="PATRIC" id="fig|1434121.4.peg.2735"/>
<dbReference type="GeneID" id="53688686"/>
<evidence type="ECO:0000313" key="5">
    <source>
        <dbReference type="Proteomes" id="UP000056925"/>
    </source>
</evidence>
<sequence>MIRSYSKTDLEEMVRIWYESSVTAHSFVPVSFWASQKNAMKETYLPLAENFVFEENGKLAGFISLAGERICALFIAPEMQGRGIGSALLEHAKTLRGRLSLKVYRENKRAFCFYKKCGFMATGEEVDEYTGCVQILMEWKER</sequence>
<organism evidence="4 5">
    <name type="scientific">Methanosarcina thermophila CHTI-55</name>
    <dbReference type="NCBI Taxonomy" id="1434121"/>
    <lineage>
        <taxon>Archaea</taxon>
        <taxon>Methanobacteriati</taxon>
        <taxon>Methanobacteriota</taxon>
        <taxon>Stenosarchaea group</taxon>
        <taxon>Methanomicrobia</taxon>
        <taxon>Methanosarcinales</taxon>
        <taxon>Methanosarcinaceae</taxon>
        <taxon>Methanosarcina</taxon>
    </lineage>
</organism>
<evidence type="ECO:0000256" key="1">
    <source>
        <dbReference type="ARBA" id="ARBA00022679"/>
    </source>
</evidence>
<feature type="domain" description="N-acetyltransferase" evidence="3">
    <location>
        <begin position="1"/>
        <end position="142"/>
    </location>
</feature>
<evidence type="ECO:0000313" key="4">
    <source>
        <dbReference type="EMBL" id="AKB16570.1"/>
    </source>
</evidence>
<dbReference type="CDD" id="cd04301">
    <property type="entry name" value="NAT_SF"/>
    <property type="match status" value="1"/>
</dbReference>
<dbReference type="Pfam" id="PF13508">
    <property type="entry name" value="Acetyltransf_7"/>
    <property type="match status" value="1"/>
</dbReference>
<dbReference type="InterPro" id="IPR016181">
    <property type="entry name" value="Acyl_CoA_acyltransferase"/>
</dbReference>
<gene>
    <name evidence="4" type="ORF">MSTHC_2252</name>
</gene>
<keyword evidence="2 4" id="KW-0012">Acyltransferase</keyword>
<keyword evidence="1 4" id="KW-0808">Transferase</keyword>
<proteinExistence type="predicted"/>
<accession>A0A0E3NGN7</accession>
<dbReference type="PANTHER" id="PTHR43800">
    <property type="entry name" value="PEPTIDYL-LYSINE N-ACETYLTRANSFERASE YJAB"/>
    <property type="match status" value="1"/>
</dbReference>
<dbReference type="HOGENOM" id="CLU_013985_21_2_2"/>
<dbReference type="GO" id="GO:0016747">
    <property type="term" value="F:acyltransferase activity, transferring groups other than amino-acyl groups"/>
    <property type="evidence" value="ECO:0007669"/>
    <property type="project" value="InterPro"/>
</dbReference>
<dbReference type="Gene3D" id="3.40.630.30">
    <property type="match status" value="1"/>
</dbReference>
<evidence type="ECO:0000256" key="2">
    <source>
        <dbReference type="ARBA" id="ARBA00023315"/>
    </source>
</evidence>
<dbReference type="NCBIfam" id="NF007853">
    <property type="entry name" value="PRK10562.1"/>
    <property type="match status" value="1"/>
</dbReference>
<name>A0A0E3NGN7_METTE</name>
<reference evidence="4 5" key="1">
    <citation type="submission" date="2014-07" db="EMBL/GenBank/DDBJ databases">
        <title>Methanogenic archaea and the global carbon cycle.</title>
        <authorList>
            <person name="Henriksen J.R."/>
            <person name="Luke J."/>
            <person name="Reinhart S."/>
            <person name="Benedict M.N."/>
            <person name="Youngblut N.D."/>
            <person name="Metcalf M.E."/>
            <person name="Whitaker R.J."/>
            <person name="Metcalf W.W."/>
        </authorList>
    </citation>
    <scope>NUCLEOTIDE SEQUENCE [LARGE SCALE GENOMIC DNA]</scope>
    <source>
        <strain evidence="4 5">CHTI-55</strain>
    </source>
</reference>
<dbReference type="RefSeq" id="WP_054299342.1">
    <property type="nucleotide sequence ID" value="NZ_CP009502.1"/>
</dbReference>
<dbReference type="KEGG" id="mthe:MSTHC_2252"/>
<evidence type="ECO:0000259" key="3">
    <source>
        <dbReference type="PROSITE" id="PS51186"/>
    </source>
</evidence>
<dbReference type="SUPFAM" id="SSF55729">
    <property type="entry name" value="Acyl-CoA N-acyltransferases (Nat)"/>
    <property type="match status" value="1"/>
</dbReference>
<dbReference type="EC" id="2.3.1.-" evidence="4"/>
<dbReference type="PROSITE" id="PS51186">
    <property type="entry name" value="GNAT"/>
    <property type="match status" value="1"/>
</dbReference>
<dbReference type="EMBL" id="CP009502">
    <property type="protein sequence ID" value="AKB16570.1"/>
    <property type="molecule type" value="Genomic_DNA"/>
</dbReference>
<dbReference type="PANTHER" id="PTHR43800:SF1">
    <property type="entry name" value="PEPTIDYL-LYSINE N-ACETYLTRANSFERASE YJAB"/>
    <property type="match status" value="1"/>
</dbReference>
<protein>
    <submittedName>
        <fullName evidence="4">Acetyltransferase</fullName>
        <ecNumber evidence="4">2.3.1.-</ecNumber>
    </submittedName>
</protein>